<accession>A0A6L7I1B9</accession>
<evidence type="ECO:0000256" key="13">
    <source>
        <dbReference type="HAMAP-Rule" id="MF_00233"/>
    </source>
</evidence>
<evidence type="ECO:0000256" key="2">
    <source>
        <dbReference type="ARBA" id="ARBA00009696"/>
    </source>
</evidence>
<evidence type="ECO:0000256" key="1">
    <source>
        <dbReference type="ARBA" id="ARBA00004459"/>
    </source>
</evidence>
<keyword evidence="6 14" id="KW-0732">Signal</keyword>
<dbReference type="GO" id="GO:0044874">
    <property type="term" value="P:lipoprotein localization to outer membrane"/>
    <property type="evidence" value="ECO:0007669"/>
    <property type="project" value="UniProtKB-UniRule"/>
</dbReference>
<keyword evidence="11 13" id="KW-0998">Cell outer membrane</keyword>
<evidence type="ECO:0000256" key="14">
    <source>
        <dbReference type="SAM" id="SignalP"/>
    </source>
</evidence>
<evidence type="ECO:0000256" key="11">
    <source>
        <dbReference type="ARBA" id="ARBA00023237"/>
    </source>
</evidence>
<dbReference type="RefSeq" id="WP_160798073.1">
    <property type="nucleotide sequence ID" value="NZ_CANMWR010000027.1"/>
</dbReference>
<dbReference type="EMBL" id="WRPA01000016">
    <property type="protein sequence ID" value="MXR70203.1"/>
    <property type="molecule type" value="Genomic_DNA"/>
</dbReference>
<keyword evidence="7 13" id="KW-0653">Protein transport</keyword>
<dbReference type="Proteomes" id="UP000474778">
    <property type="component" value="Unassembled WGS sequence"/>
</dbReference>
<dbReference type="Gene3D" id="2.50.20.10">
    <property type="entry name" value="Lipoprotein localisation LolA/LolB/LppX"/>
    <property type="match status" value="1"/>
</dbReference>
<evidence type="ECO:0000256" key="8">
    <source>
        <dbReference type="ARBA" id="ARBA00023136"/>
    </source>
</evidence>
<dbReference type="NCBIfam" id="TIGR00548">
    <property type="entry name" value="lolB"/>
    <property type="match status" value="1"/>
</dbReference>
<dbReference type="InterPro" id="IPR004565">
    <property type="entry name" value="OM_lipoprot_LolB"/>
</dbReference>
<feature type="signal peptide" evidence="14">
    <location>
        <begin position="1"/>
        <end position="26"/>
    </location>
</feature>
<evidence type="ECO:0000256" key="10">
    <source>
        <dbReference type="ARBA" id="ARBA00023186"/>
    </source>
</evidence>
<keyword evidence="12 15" id="KW-0449">Lipoprotein</keyword>
<organism evidence="15 16">
    <name type="scientific">Shewanella insulae</name>
    <dbReference type="NCBI Taxonomy" id="2681496"/>
    <lineage>
        <taxon>Bacteria</taxon>
        <taxon>Pseudomonadati</taxon>
        <taxon>Pseudomonadota</taxon>
        <taxon>Gammaproteobacteria</taxon>
        <taxon>Alteromonadales</taxon>
        <taxon>Shewanellaceae</taxon>
        <taxon>Shewanella</taxon>
    </lineage>
</organism>
<dbReference type="AlphaFoldDB" id="A0A6L7I1B9"/>
<dbReference type="GO" id="GO:0009279">
    <property type="term" value="C:cell outer membrane"/>
    <property type="evidence" value="ECO:0007669"/>
    <property type="project" value="UniProtKB-SubCell"/>
</dbReference>
<evidence type="ECO:0000256" key="6">
    <source>
        <dbReference type="ARBA" id="ARBA00022729"/>
    </source>
</evidence>
<evidence type="ECO:0000313" key="16">
    <source>
        <dbReference type="Proteomes" id="UP000474778"/>
    </source>
</evidence>
<evidence type="ECO:0000256" key="12">
    <source>
        <dbReference type="ARBA" id="ARBA00023288"/>
    </source>
</evidence>
<evidence type="ECO:0000256" key="3">
    <source>
        <dbReference type="ARBA" id="ARBA00011245"/>
    </source>
</evidence>
<comment type="subcellular location">
    <subcellularLocation>
        <location evidence="1">Cell outer membrane</location>
        <topology evidence="1">Lipid-anchor</topology>
    </subcellularLocation>
</comment>
<keyword evidence="5 13" id="KW-0813">Transport</keyword>
<dbReference type="HAMAP" id="MF_00233">
    <property type="entry name" value="LolB"/>
    <property type="match status" value="1"/>
</dbReference>
<comment type="similarity">
    <text evidence="2 13">Belongs to the LolB family.</text>
</comment>
<dbReference type="GO" id="GO:0015031">
    <property type="term" value="P:protein transport"/>
    <property type="evidence" value="ECO:0007669"/>
    <property type="project" value="UniProtKB-KW"/>
</dbReference>
<dbReference type="Pfam" id="PF03550">
    <property type="entry name" value="LolB"/>
    <property type="match status" value="1"/>
</dbReference>
<sequence length="216" mass="24170">MNNLNYFTKISASCAALLLMTLAGCASHIPTDYVPTQVKTANQAEAWELQGKLAVRTPDDKFSTNLYWFHTQTNDDLTLTTMLGTTVMTLNKTPNLASLEIEDKVYENADAEALLKRLTGWSIPVETLPLWITGQISSLDEVVAVDDQGRPKEVLNHTGSSPWHVSFNSWQAQSGAELPRLLQLQRDEIRLKLQISQWQALTPKRASQLESTDDKQ</sequence>
<evidence type="ECO:0000313" key="15">
    <source>
        <dbReference type="EMBL" id="MXR70203.1"/>
    </source>
</evidence>
<comment type="caution">
    <text evidence="15">The sequence shown here is derived from an EMBL/GenBank/DDBJ whole genome shotgun (WGS) entry which is preliminary data.</text>
</comment>
<evidence type="ECO:0000256" key="4">
    <source>
        <dbReference type="ARBA" id="ARBA00016202"/>
    </source>
</evidence>
<dbReference type="CDD" id="cd16326">
    <property type="entry name" value="LolB"/>
    <property type="match status" value="1"/>
</dbReference>
<dbReference type="InterPro" id="IPR029046">
    <property type="entry name" value="LolA/LolB/LppX"/>
</dbReference>
<reference evidence="15 16" key="1">
    <citation type="submission" date="2019-12" db="EMBL/GenBank/DDBJ databases">
        <title>Shewanella insulae sp. nov., isolated from a tidal flat.</title>
        <authorList>
            <person name="Yoon J.-H."/>
        </authorList>
    </citation>
    <scope>NUCLEOTIDE SEQUENCE [LARGE SCALE GENOMIC DNA]</scope>
    <source>
        <strain evidence="15 16">JBTF-M18</strain>
    </source>
</reference>
<keyword evidence="9" id="KW-0564">Palmitate</keyword>
<feature type="chain" id="PRO_5026725362" description="Outer-membrane lipoprotein LolB" evidence="14">
    <location>
        <begin position="27"/>
        <end position="216"/>
    </location>
</feature>
<evidence type="ECO:0000256" key="9">
    <source>
        <dbReference type="ARBA" id="ARBA00023139"/>
    </source>
</evidence>
<keyword evidence="10 13" id="KW-0143">Chaperone</keyword>
<evidence type="ECO:0000256" key="5">
    <source>
        <dbReference type="ARBA" id="ARBA00022448"/>
    </source>
</evidence>
<comment type="function">
    <text evidence="13">Plays a critical role in the incorporation of lipoproteins in the outer membrane after they are released by the LolA protein.</text>
</comment>
<protein>
    <recommendedName>
        <fullName evidence="4 13">Outer-membrane lipoprotein LolB</fullName>
    </recommendedName>
</protein>
<keyword evidence="16" id="KW-1185">Reference proteome</keyword>
<name>A0A6L7I1B9_9GAMM</name>
<evidence type="ECO:0000256" key="7">
    <source>
        <dbReference type="ARBA" id="ARBA00022927"/>
    </source>
</evidence>
<comment type="subunit">
    <text evidence="3 13">Monomer.</text>
</comment>
<proteinExistence type="inferred from homology"/>
<keyword evidence="8 13" id="KW-0472">Membrane</keyword>
<gene>
    <name evidence="13 15" type="primary">lolB</name>
    <name evidence="15" type="ORF">GNT65_16170</name>
</gene>
<dbReference type="SUPFAM" id="SSF89392">
    <property type="entry name" value="Prokaryotic lipoproteins and lipoprotein localization factors"/>
    <property type="match status" value="1"/>
</dbReference>